<reference evidence="2 3" key="1">
    <citation type="journal article" date="2019" name="PLoS ONE">
        <title>Pup mortality in New Zealand sea lions (Phocarctos hookeri) at Enderby Island, Auckland Islands, 2013-18.</title>
        <authorList>
            <person name="Michael S.A."/>
            <person name="Hayman D.T.S."/>
            <person name="Gray R."/>
            <person name="Zhang J."/>
            <person name="Rogers L."/>
            <person name="Roe W.D."/>
        </authorList>
    </citation>
    <scope>NUCLEOTIDE SEQUENCE [LARGE SCALE GENOMIC DNA]</scope>
    <source>
        <strain evidence="2 3">SM868</strain>
    </source>
</reference>
<protein>
    <submittedName>
        <fullName evidence="2">Uncharacterized protein</fullName>
    </submittedName>
</protein>
<feature type="transmembrane region" description="Helical" evidence="1">
    <location>
        <begin position="12"/>
        <end position="29"/>
    </location>
</feature>
<gene>
    <name evidence="2" type="ORF">GB996_03905</name>
</gene>
<organism evidence="2 3">
    <name type="scientific">Psychrobacter sanguinis</name>
    <dbReference type="NCBI Taxonomy" id="861445"/>
    <lineage>
        <taxon>Bacteria</taxon>
        <taxon>Pseudomonadati</taxon>
        <taxon>Pseudomonadota</taxon>
        <taxon>Gammaproteobacteria</taxon>
        <taxon>Moraxellales</taxon>
        <taxon>Moraxellaceae</taxon>
        <taxon>Psychrobacter</taxon>
    </lineage>
</organism>
<dbReference type="Proteomes" id="UP000442109">
    <property type="component" value="Unassembled WGS sequence"/>
</dbReference>
<dbReference type="EMBL" id="WFKQ01000002">
    <property type="protein sequence ID" value="MUG31934.1"/>
    <property type="molecule type" value="Genomic_DNA"/>
</dbReference>
<comment type="caution">
    <text evidence="2">The sequence shown here is derived from an EMBL/GenBank/DDBJ whole genome shotgun (WGS) entry which is preliminary data.</text>
</comment>
<evidence type="ECO:0000256" key="1">
    <source>
        <dbReference type="SAM" id="Phobius"/>
    </source>
</evidence>
<evidence type="ECO:0000313" key="3">
    <source>
        <dbReference type="Proteomes" id="UP000442109"/>
    </source>
</evidence>
<sequence>MLAADLIFGRDFLAWSLAWFFSPAITNFMRTTANYFLNFYANNYLLYFSINYAQAGDLTDINSKTLAKFSDFQPEKKHLLSLRQKA</sequence>
<name>A0A844LZE3_9GAMM</name>
<keyword evidence="1" id="KW-0472">Membrane</keyword>
<dbReference type="AlphaFoldDB" id="A0A844LZE3"/>
<dbReference type="RefSeq" id="WP_110816383.1">
    <property type="nucleotide sequence ID" value="NZ_WFKQ01000002.1"/>
</dbReference>
<keyword evidence="1" id="KW-0812">Transmembrane</keyword>
<keyword evidence="3" id="KW-1185">Reference proteome</keyword>
<proteinExistence type="predicted"/>
<accession>A0A844LZE3</accession>
<evidence type="ECO:0000313" key="2">
    <source>
        <dbReference type="EMBL" id="MUG31934.1"/>
    </source>
</evidence>
<keyword evidence="1" id="KW-1133">Transmembrane helix</keyword>